<protein>
    <recommendedName>
        <fullName evidence="1">Abortive phage infection protein C-terminal domain-containing protein</fullName>
    </recommendedName>
</protein>
<dbReference type="OrthoDB" id="9806213at2"/>
<dbReference type="Pfam" id="PF10592">
    <property type="entry name" value="AIPR"/>
    <property type="match status" value="1"/>
</dbReference>
<reference evidence="2" key="1">
    <citation type="submission" date="2016-01" db="EMBL/GenBank/DDBJ databases">
        <title>Complete genome of Planococcus rifietoensis type strain M8.</title>
        <authorList>
            <person name="See-Too W.S."/>
        </authorList>
    </citation>
    <scope>NUCLEOTIDE SEQUENCE [LARGE SCALE GENOMIC DNA]</scope>
    <source>
        <strain evidence="2">M8</strain>
    </source>
</reference>
<feature type="domain" description="Abortive phage infection protein C-terminal" evidence="1">
    <location>
        <begin position="258"/>
        <end position="536"/>
    </location>
</feature>
<evidence type="ECO:0000259" key="1">
    <source>
        <dbReference type="Pfam" id="PF10592"/>
    </source>
</evidence>
<dbReference type="AlphaFoldDB" id="A0A0U2Z529"/>
<sequence>MDIIVQRYFDKFLREHQITGRNESKKFEKFINHCVLSTQNISNLELSAVDTGEGDDCSTDGIAISINNRFVSNLNEVTDIINYNMEIEVKFFFIQTKMSSSFDGSEILNFGNGVIDIFKPEGKNLLRRNEQIKEKSKMIESILDNFEALKEQPKCFLYFVTTGKWENDQNLVANSTKIISDLQNLELFKSIDFFPYGKQEIRKLYESSKQQNFAEFTLQSKLEIPYIEGINEGYLALMPVRDLVNLISDEDTLKKGIFDSNVRDFQGLSDNRVNQEINGTINSVDNNRFGLLNNGVTIVGKSLNRGQGKYTIKNFQVVNGCQTSNVLFANREKLNSDMWVSVKIVITENDEIINNIVKATNNQTEVEEIQLQAMTEYQYLLESFYNTYSFEEEKLFYERRLGQYNSRADIEHSRVISFEEQIKSFSAVFLNIPHRSSRFYKTILEEIEKKVFLKGHEPITYFTAAYLSYRLEDCFTNDSIDHKFKKYKYHIIMLMRLLITKGEKMPPLNSDKVVKYCENILTNIFNSFEEILEDTLEIIEVVVKDLESFENNKYHHIVNQLIMYNDTGLTSQDLQRFKTFTHEIEGYIIPFYNMRIDGDMRYNIYKWINDLNVVLSEHNFLEEVKIIKDLEKELNDESRENRKLFSDLIHQIVIDLQTYCTEQIEYSKRYTILD</sequence>
<keyword evidence="3" id="KW-1185">Reference proteome</keyword>
<dbReference type="Proteomes" id="UP000067683">
    <property type="component" value="Chromosome"/>
</dbReference>
<evidence type="ECO:0000313" key="2">
    <source>
        <dbReference type="EMBL" id="ALS74971.1"/>
    </source>
</evidence>
<organism evidence="2 3">
    <name type="scientific">Planococcus rifietoensis</name>
    <dbReference type="NCBI Taxonomy" id="200991"/>
    <lineage>
        <taxon>Bacteria</taxon>
        <taxon>Bacillati</taxon>
        <taxon>Bacillota</taxon>
        <taxon>Bacilli</taxon>
        <taxon>Bacillales</taxon>
        <taxon>Caryophanaceae</taxon>
        <taxon>Planococcus</taxon>
    </lineage>
</organism>
<dbReference type="STRING" id="200991.AUC31_06910"/>
<accession>A0A0U2Z529</accession>
<dbReference type="KEGG" id="prt:AUC31_06910"/>
<gene>
    <name evidence="2" type="ORF">AUC31_06910</name>
</gene>
<dbReference type="EMBL" id="CP013659">
    <property type="protein sequence ID" value="ALS74971.1"/>
    <property type="molecule type" value="Genomic_DNA"/>
</dbReference>
<name>A0A0U2Z529_9BACL</name>
<dbReference type="InterPro" id="IPR018891">
    <property type="entry name" value="AIPR_C"/>
</dbReference>
<dbReference type="RefSeq" id="WP_058381678.1">
    <property type="nucleotide sequence ID" value="NZ_CP013659.2"/>
</dbReference>
<proteinExistence type="predicted"/>
<evidence type="ECO:0000313" key="3">
    <source>
        <dbReference type="Proteomes" id="UP000067683"/>
    </source>
</evidence>